<name>A0ABW0X4G5_9ACTN</name>
<proteinExistence type="inferred from homology"/>
<keyword evidence="4" id="KW-1185">Reference proteome</keyword>
<accession>A0ABW0X4G5</accession>
<comment type="similarity">
    <text evidence="1">Belongs to the thioesterase family.</text>
</comment>
<dbReference type="PANTHER" id="PTHR11487">
    <property type="entry name" value="THIOESTERASE"/>
    <property type="match status" value="1"/>
</dbReference>
<dbReference type="Pfam" id="PF00975">
    <property type="entry name" value="Thioesterase"/>
    <property type="match status" value="1"/>
</dbReference>
<dbReference type="SUPFAM" id="SSF53474">
    <property type="entry name" value="alpha/beta-Hydrolases"/>
    <property type="match status" value="1"/>
</dbReference>
<evidence type="ECO:0000313" key="3">
    <source>
        <dbReference type="EMBL" id="MFC5663844.1"/>
    </source>
</evidence>
<dbReference type="RefSeq" id="WP_380225539.1">
    <property type="nucleotide sequence ID" value="NZ_JBHSOF010000012.1"/>
</dbReference>
<evidence type="ECO:0000259" key="2">
    <source>
        <dbReference type="Pfam" id="PF00975"/>
    </source>
</evidence>
<dbReference type="Gene3D" id="3.40.50.1820">
    <property type="entry name" value="alpha/beta hydrolase"/>
    <property type="match status" value="1"/>
</dbReference>
<dbReference type="PANTHER" id="PTHR11487:SF0">
    <property type="entry name" value="S-ACYL FATTY ACID SYNTHASE THIOESTERASE, MEDIUM CHAIN"/>
    <property type="match status" value="1"/>
</dbReference>
<reference evidence="4" key="1">
    <citation type="journal article" date="2019" name="Int. J. Syst. Evol. Microbiol.">
        <title>The Global Catalogue of Microorganisms (GCM) 10K type strain sequencing project: providing services to taxonomists for standard genome sequencing and annotation.</title>
        <authorList>
            <consortium name="The Broad Institute Genomics Platform"/>
            <consortium name="The Broad Institute Genome Sequencing Center for Infectious Disease"/>
            <person name="Wu L."/>
            <person name="Ma J."/>
        </authorList>
    </citation>
    <scope>NUCLEOTIDE SEQUENCE [LARGE SCALE GENOMIC DNA]</scope>
    <source>
        <strain evidence="4">CGMCC 4.1437</strain>
    </source>
</reference>
<dbReference type="InterPro" id="IPR012223">
    <property type="entry name" value="TEII"/>
</dbReference>
<sequence length="259" mass="28421">MATPDTPTATPYLAPAAGTDAELRLFCFHHAGGAASAYTGWQERLGPRISVLPVQLPGRERRAAEPRFTRIDALVADLDRQLDPLLDAPYAFYGHSMGALVAYRLTLLRAARGRSLPERLMVGAYPPPHLLAPIADALNLDDRDLARWLVDTGGMSELVLRYPDWVRSALELLRDDLRVCQSHRPAGEPPLPCPIDVFAGEQDPLLPIDRVDGWARHTTAGCEVHALPGGHFFLHESSAVLLRTVALLLSGRDASHRRI</sequence>
<gene>
    <name evidence="3" type="ORF">ACFP3U_12725</name>
</gene>
<evidence type="ECO:0000313" key="4">
    <source>
        <dbReference type="Proteomes" id="UP001595975"/>
    </source>
</evidence>
<protein>
    <submittedName>
        <fullName evidence="3">Thioesterase II family protein</fullName>
    </submittedName>
</protein>
<comment type="caution">
    <text evidence="3">The sequence shown here is derived from an EMBL/GenBank/DDBJ whole genome shotgun (WGS) entry which is preliminary data.</text>
</comment>
<dbReference type="Proteomes" id="UP001595975">
    <property type="component" value="Unassembled WGS sequence"/>
</dbReference>
<dbReference type="InterPro" id="IPR001031">
    <property type="entry name" value="Thioesterase"/>
</dbReference>
<feature type="domain" description="Thioesterase" evidence="2">
    <location>
        <begin position="24"/>
        <end position="239"/>
    </location>
</feature>
<evidence type="ECO:0000256" key="1">
    <source>
        <dbReference type="ARBA" id="ARBA00007169"/>
    </source>
</evidence>
<dbReference type="InterPro" id="IPR029058">
    <property type="entry name" value="AB_hydrolase_fold"/>
</dbReference>
<organism evidence="3 4">
    <name type="scientific">Kitasatospora misakiensis</name>
    <dbReference type="NCBI Taxonomy" id="67330"/>
    <lineage>
        <taxon>Bacteria</taxon>
        <taxon>Bacillati</taxon>
        <taxon>Actinomycetota</taxon>
        <taxon>Actinomycetes</taxon>
        <taxon>Kitasatosporales</taxon>
        <taxon>Streptomycetaceae</taxon>
        <taxon>Kitasatospora</taxon>
    </lineage>
</organism>
<dbReference type="EMBL" id="JBHSOF010000012">
    <property type="protein sequence ID" value="MFC5663844.1"/>
    <property type="molecule type" value="Genomic_DNA"/>
</dbReference>